<keyword evidence="4 10" id="KW-1003">Cell membrane</keyword>
<dbReference type="InterPro" id="IPR038072">
    <property type="entry name" value="GspK_central_sf"/>
</dbReference>
<dbReference type="InterPro" id="IPR045584">
    <property type="entry name" value="Pilin-like"/>
</dbReference>
<dbReference type="InterPro" id="IPR049031">
    <property type="entry name" value="T2SSK_SAM-like_1st"/>
</dbReference>
<keyword evidence="5 10" id="KW-0997">Cell inner membrane</keyword>
<dbReference type="PANTHER" id="PTHR38831:SF1">
    <property type="entry name" value="TYPE II SECRETION SYSTEM PROTEIN K-RELATED"/>
    <property type="match status" value="1"/>
</dbReference>
<dbReference type="Pfam" id="PF21687">
    <property type="entry name" value="T2SSK_1st"/>
    <property type="match status" value="1"/>
</dbReference>
<name>A0A6S6Z2K8_9BURK</name>
<evidence type="ECO:0000256" key="11">
    <source>
        <dbReference type="SAM" id="Phobius"/>
    </source>
</evidence>
<comment type="similarity">
    <text evidence="2 10">Belongs to the GSP K family.</text>
</comment>
<accession>A0A6S6Z2K8</accession>
<evidence type="ECO:0000256" key="5">
    <source>
        <dbReference type="ARBA" id="ARBA00022519"/>
    </source>
</evidence>
<keyword evidence="8 11" id="KW-1133">Transmembrane helix</keyword>
<evidence type="ECO:0000256" key="4">
    <source>
        <dbReference type="ARBA" id="ARBA00022475"/>
    </source>
</evidence>
<evidence type="ECO:0000256" key="2">
    <source>
        <dbReference type="ARBA" id="ARBA00007246"/>
    </source>
</evidence>
<keyword evidence="7" id="KW-0653">Protein transport</keyword>
<dbReference type="RefSeq" id="WP_175174839.1">
    <property type="nucleotide sequence ID" value="NZ_CADIJX010000003.1"/>
</dbReference>
<dbReference type="GO" id="GO:0009306">
    <property type="term" value="P:protein secretion"/>
    <property type="evidence" value="ECO:0007669"/>
    <property type="project" value="InterPro"/>
</dbReference>
<dbReference type="InterPro" id="IPR010994">
    <property type="entry name" value="RuvA_2-like"/>
</dbReference>
<keyword evidence="6 11" id="KW-0812">Transmembrane</keyword>
<evidence type="ECO:0000256" key="3">
    <source>
        <dbReference type="ARBA" id="ARBA00022448"/>
    </source>
</evidence>
<evidence type="ECO:0000313" key="15">
    <source>
        <dbReference type="Proteomes" id="UP000494108"/>
    </source>
</evidence>
<proteinExistence type="inferred from homology"/>
<gene>
    <name evidence="14" type="primary">xcpX_2</name>
    <name evidence="14" type="ORF">LMG3431_02531</name>
</gene>
<keyword evidence="9 10" id="KW-0472">Membrane</keyword>
<evidence type="ECO:0000256" key="10">
    <source>
        <dbReference type="PIRNR" id="PIRNR002786"/>
    </source>
</evidence>
<feature type="transmembrane region" description="Helical" evidence="11">
    <location>
        <begin position="26"/>
        <end position="46"/>
    </location>
</feature>
<dbReference type="PIRSF" id="PIRSF002786">
    <property type="entry name" value="XcpX"/>
    <property type="match status" value="1"/>
</dbReference>
<evidence type="ECO:0000313" key="14">
    <source>
        <dbReference type="EMBL" id="CAB3646986.1"/>
    </source>
</evidence>
<dbReference type="InterPro" id="IPR049179">
    <property type="entry name" value="T2SSK_SAM-like_2nd"/>
</dbReference>
<feature type="domain" description="T2SS protein K second SAM-like" evidence="12">
    <location>
        <begin position="243"/>
        <end position="294"/>
    </location>
</feature>
<evidence type="ECO:0000256" key="6">
    <source>
        <dbReference type="ARBA" id="ARBA00022692"/>
    </source>
</evidence>
<protein>
    <recommendedName>
        <fullName evidence="10">Type II secretion system protein K</fullName>
    </recommendedName>
</protein>
<evidence type="ECO:0000259" key="13">
    <source>
        <dbReference type="Pfam" id="PF21687"/>
    </source>
</evidence>
<dbReference type="Pfam" id="PF03934">
    <property type="entry name" value="T2SSK"/>
    <property type="match status" value="1"/>
</dbReference>
<dbReference type="Gene3D" id="3.30.1300.30">
    <property type="entry name" value="GSPII I/J protein-like"/>
    <property type="match status" value="1"/>
</dbReference>
<organism evidence="14 15">
    <name type="scientific">Achromobacter pestifer</name>
    <dbReference type="NCBI Taxonomy" id="1353889"/>
    <lineage>
        <taxon>Bacteria</taxon>
        <taxon>Pseudomonadati</taxon>
        <taxon>Pseudomonadota</taxon>
        <taxon>Betaproteobacteria</taxon>
        <taxon>Burkholderiales</taxon>
        <taxon>Alcaligenaceae</taxon>
        <taxon>Achromobacter</taxon>
    </lineage>
</organism>
<dbReference type="EMBL" id="CADIJX010000003">
    <property type="protein sequence ID" value="CAB3646986.1"/>
    <property type="molecule type" value="Genomic_DNA"/>
</dbReference>
<keyword evidence="3 10" id="KW-0813">Transport</keyword>
<dbReference type="GO" id="GO:0005886">
    <property type="term" value="C:plasma membrane"/>
    <property type="evidence" value="ECO:0007669"/>
    <property type="project" value="UniProtKB-SubCell"/>
</dbReference>
<evidence type="ECO:0000256" key="7">
    <source>
        <dbReference type="ARBA" id="ARBA00022927"/>
    </source>
</evidence>
<evidence type="ECO:0000256" key="9">
    <source>
        <dbReference type="ARBA" id="ARBA00023136"/>
    </source>
</evidence>
<reference evidence="14 15" key="1">
    <citation type="submission" date="2020-04" db="EMBL/GenBank/DDBJ databases">
        <authorList>
            <person name="De Canck E."/>
        </authorList>
    </citation>
    <scope>NUCLEOTIDE SEQUENCE [LARGE SCALE GENOMIC DNA]</scope>
    <source>
        <strain evidence="14 15">LMG 3431</strain>
    </source>
</reference>
<dbReference type="SUPFAM" id="SSF47781">
    <property type="entry name" value="RuvA domain 2-like"/>
    <property type="match status" value="1"/>
</dbReference>
<dbReference type="Gene3D" id="1.10.40.60">
    <property type="entry name" value="EpsJ-like"/>
    <property type="match status" value="2"/>
</dbReference>
<evidence type="ECO:0000256" key="8">
    <source>
        <dbReference type="ARBA" id="ARBA00022989"/>
    </source>
</evidence>
<evidence type="ECO:0000256" key="1">
    <source>
        <dbReference type="ARBA" id="ARBA00004533"/>
    </source>
</evidence>
<comment type="subcellular location">
    <subcellularLocation>
        <location evidence="1 10">Cell inner membrane</location>
    </subcellularLocation>
</comment>
<evidence type="ECO:0000259" key="12">
    <source>
        <dbReference type="Pfam" id="PF03934"/>
    </source>
</evidence>
<dbReference type="SUPFAM" id="SSF158544">
    <property type="entry name" value="GspK insert domain-like"/>
    <property type="match status" value="1"/>
</dbReference>
<dbReference type="InterPro" id="IPR005628">
    <property type="entry name" value="GspK"/>
</dbReference>
<dbReference type="NCBIfam" id="NF037980">
    <property type="entry name" value="T2SS_GspK"/>
    <property type="match status" value="1"/>
</dbReference>
<keyword evidence="15" id="KW-1185">Reference proteome</keyword>
<sequence>MSEIKGQPAGLYRRHRTQTSDAQQGMAVVAVLLVVAVIAVLASALLGRQTTAIRGVQTEQTHAQARWLLRGEISRAQVVLRSEAIREPATRLDGLWSRPVNGLVLGEVEGGPARAFTEIIDEQSKFNLRNLVNYGRIDPAESAAFLRLCALVGVPPDQAGRIARRVAVSLVEADRQSPPPTASTEAKAAQEAAQELGLAGMPARELAPRLRTVEDLLAVSGVDATSVARLRPYVTVLPRRTWINANTARAEVLAAWVPGLSLDRAGAMLRARDNGQWFINRGDFVNRLQMPGVNPSSIRIGITSQWFRVSTALQTPRTTILMQALLHDDKEALPQVMWLREGA</sequence>
<dbReference type="AlphaFoldDB" id="A0A6S6Z2K8"/>
<dbReference type="SUPFAM" id="SSF54523">
    <property type="entry name" value="Pili subunits"/>
    <property type="match status" value="1"/>
</dbReference>
<dbReference type="PANTHER" id="PTHR38831">
    <property type="entry name" value="TYPE II SECRETION SYSTEM PROTEIN K"/>
    <property type="match status" value="1"/>
</dbReference>
<feature type="domain" description="T2SS protein K first SAM-like" evidence="13">
    <location>
        <begin position="124"/>
        <end position="238"/>
    </location>
</feature>
<dbReference type="Proteomes" id="UP000494108">
    <property type="component" value="Unassembled WGS sequence"/>
</dbReference>